<dbReference type="InterPro" id="IPR026187">
    <property type="entry name" value="Aven"/>
</dbReference>
<feature type="compositionally biased region" description="Basic and acidic residues" evidence="1">
    <location>
        <begin position="31"/>
        <end position="62"/>
    </location>
</feature>
<organism evidence="2 3">
    <name type="scientific">Hymenochirus boettgeri</name>
    <name type="common">Congo dwarf clawed frog</name>
    <dbReference type="NCBI Taxonomy" id="247094"/>
    <lineage>
        <taxon>Eukaryota</taxon>
        <taxon>Metazoa</taxon>
        <taxon>Chordata</taxon>
        <taxon>Craniata</taxon>
        <taxon>Vertebrata</taxon>
        <taxon>Euteleostomi</taxon>
        <taxon>Amphibia</taxon>
        <taxon>Batrachia</taxon>
        <taxon>Anura</taxon>
        <taxon>Pipoidea</taxon>
        <taxon>Pipidae</taxon>
        <taxon>Pipinae</taxon>
        <taxon>Hymenochirus</taxon>
    </lineage>
</organism>
<dbReference type="Proteomes" id="UP000812440">
    <property type="component" value="Chromosome 8_10"/>
</dbReference>
<feature type="region of interest" description="Disordered" evidence="1">
    <location>
        <begin position="1"/>
        <end position="106"/>
    </location>
</feature>
<evidence type="ECO:0000313" key="2">
    <source>
        <dbReference type="EMBL" id="KAG8449568.1"/>
    </source>
</evidence>
<dbReference type="PANTHER" id="PTHR16524:SF2">
    <property type="entry name" value="CELL DEATH REGULATOR AVEN"/>
    <property type="match status" value="1"/>
</dbReference>
<evidence type="ECO:0000256" key="1">
    <source>
        <dbReference type="SAM" id="MobiDB-lite"/>
    </source>
</evidence>
<comment type="caution">
    <text evidence="2">The sequence shown here is derived from an EMBL/GenBank/DDBJ whole genome shotgun (WGS) entry which is preliminary data.</text>
</comment>
<dbReference type="PANTHER" id="PTHR16524">
    <property type="entry name" value="CELL DEATH REGULATOR AVEN"/>
    <property type="match status" value="1"/>
</dbReference>
<dbReference type="EMBL" id="JAACNH010000003">
    <property type="protein sequence ID" value="KAG8449568.1"/>
    <property type="molecule type" value="Genomic_DNA"/>
</dbReference>
<gene>
    <name evidence="2" type="ORF">GDO86_016280</name>
</gene>
<reference evidence="2" key="1">
    <citation type="thesis" date="2020" institute="ProQuest LLC" country="789 East Eisenhower Parkway, Ann Arbor, MI, USA">
        <title>Comparative Genomics and Chromosome Evolution.</title>
        <authorList>
            <person name="Mudd A.B."/>
        </authorList>
    </citation>
    <scope>NUCLEOTIDE SEQUENCE</scope>
    <source>
        <strain evidence="2">Female2</strain>
        <tissue evidence="2">Blood</tissue>
    </source>
</reference>
<sequence>MERGRSRHRRGGGGRRRPWGERGGHAHSSRGYREENRDQVETSVSRNEDRNEAAEAPNEDKVASSGFSKRKITSNWERYEEAEKESESETKVLQRGEDYNVLLSSA</sequence>
<proteinExistence type="predicted"/>
<feature type="non-terminal residue" evidence="2">
    <location>
        <position position="106"/>
    </location>
</feature>
<name>A0A8T2JZQ9_9PIPI</name>
<dbReference type="GO" id="GO:0010972">
    <property type="term" value="P:negative regulation of G2/M transition of mitotic cell cycle"/>
    <property type="evidence" value="ECO:0007669"/>
    <property type="project" value="TreeGrafter"/>
</dbReference>
<feature type="compositionally biased region" description="Basic residues" evidence="1">
    <location>
        <begin position="1"/>
        <end position="17"/>
    </location>
</feature>
<accession>A0A8T2JZQ9</accession>
<dbReference type="AlphaFoldDB" id="A0A8T2JZQ9"/>
<keyword evidence="3" id="KW-1185">Reference proteome</keyword>
<feature type="compositionally biased region" description="Basic and acidic residues" evidence="1">
    <location>
        <begin position="77"/>
        <end position="98"/>
    </location>
</feature>
<protein>
    <submittedName>
        <fullName evidence="2">Uncharacterized protein</fullName>
    </submittedName>
</protein>
<evidence type="ECO:0000313" key="3">
    <source>
        <dbReference type="Proteomes" id="UP000812440"/>
    </source>
</evidence>